<dbReference type="GO" id="GO:0020037">
    <property type="term" value="F:heme binding"/>
    <property type="evidence" value="ECO:0007669"/>
    <property type="project" value="InterPro"/>
</dbReference>
<dbReference type="PANTHER" id="PTHR24305">
    <property type="entry name" value="CYTOCHROME P450"/>
    <property type="match status" value="1"/>
</dbReference>
<dbReference type="PANTHER" id="PTHR24305:SF210">
    <property type="entry name" value="CYTOCHROME P450 MONOOXYGENASE ASQL-RELATED"/>
    <property type="match status" value="1"/>
</dbReference>
<proteinExistence type="inferred from homology"/>
<keyword evidence="9" id="KW-1185">Reference proteome</keyword>
<dbReference type="GeneID" id="19265569"/>
<feature type="binding site" description="axial binding residue" evidence="6">
    <location>
        <position position="452"/>
    </location>
    <ligand>
        <name>heme</name>
        <dbReference type="ChEBI" id="CHEBI:30413"/>
    </ligand>
    <ligandPart>
        <name>Fe</name>
        <dbReference type="ChEBI" id="CHEBI:18248"/>
    </ligandPart>
</feature>
<dbReference type="GO" id="GO:0016705">
    <property type="term" value="F:oxidoreductase activity, acting on paired donors, with incorporation or reduction of molecular oxygen"/>
    <property type="evidence" value="ECO:0007669"/>
    <property type="project" value="InterPro"/>
</dbReference>
<evidence type="ECO:0000256" key="5">
    <source>
        <dbReference type="ARBA" id="ARBA00023004"/>
    </source>
</evidence>
<keyword evidence="7" id="KW-0503">Monooxygenase</keyword>
<evidence type="ECO:0000256" key="2">
    <source>
        <dbReference type="ARBA" id="ARBA00010617"/>
    </source>
</evidence>
<dbReference type="HOGENOM" id="CLU_001570_14_11_1"/>
<dbReference type="InterPro" id="IPR017972">
    <property type="entry name" value="Cyt_P450_CS"/>
</dbReference>
<dbReference type="Pfam" id="PF00067">
    <property type="entry name" value="p450"/>
    <property type="match status" value="1"/>
</dbReference>
<dbReference type="InParanoid" id="W3XL16"/>
<dbReference type="InterPro" id="IPR001128">
    <property type="entry name" value="Cyt_P450"/>
</dbReference>
<comment type="similarity">
    <text evidence="2 7">Belongs to the cytochrome P450 family.</text>
</comment>
<organism evidence="8 9">
    <name type="scientific">Pestalotiopsis fici (strain W106-1 / CGMCC3.15140)</name>
    <dbReference type="NCBI Taxonomy" id="1229662"/>
    <lineage>
        <taxon>Eukaryota</taxon>
        <taxon>Fungi</taxon>
        <taxon>Dikarya</taxon>
        <taxon>Ascomycota</taxon>
        <taxon>Pezizomycotina</taxon>
        <taxon>Sordariomycetes</taxon>
        <taxon>Xylariomycetidae</taxon>
        <taxon>Amphisphaeriales</taxon>
        <taxon>Sporocadaceae</taxon>
        <taxon>Pestalotiopsis</taxon>
    </lineage>
</organism>
<evidence type="ECO:0008006" key="10">
    <source>
        <dbReference type="Google" id="ProtNLM"/>
    </source>
</evidence>
<evidence type="ECO:0000313" key="9">
    <source>
        <dbReference type="Proteomes" id="UP000030651"/>
    </source>
</evidence>
<keyword evidence="5 6" id="KW-0408">Iron</keyword>
<evidence type="ECO:0000256" key="3">
    <source>
        <dbReference type="ARBA" id="ARBA00022617"/>
    </source>
</evidence>
<keyword evidence="3 6" id="KW-0349">Heme</keyword>
<dbReference type="GO" id="GO:0004497">
    <property type="term" value="F:monooxygenase activity"/>
    <property type="evidence" value="ECO:0007669"/>
    <property type="project" value="UniProtKB-KW"/>
</dbReference>
<dbReference type="InterPro" id="IPR002401">
    <property type="entry name" value="Cyt_P450_E_grp-I"/>
</dbReference>
<dbReference type="InterPro" id="IPR036396">
    <property type="entry name" value="Cyt_P450_sf"/>
</dbReference>
<dbReference type="OMA" id="CAYATTH"/>
<dbReference type="EMBL" id="KI912109">
    <property type="protein sequence ID" value="ETS86728.1"/>
    <property type="molecule type" value="Genomic_DNA"/>
</dbReference>
<dbReference type="KEGG" id="pfy:PFICI_00556"/>
<evidence type="ECO:0000256" key="7">
    <source>
        <dbReference type="RuleBase" id="RU000461"/>
    </source>
</evidence>
<evidence type="ECO:0000313" key="8">
    <source>
        <dbReference type="EMBL" id="ETS86728.1"/>
    </source>
</evidence>
<dbReference type="OrthoDB" id="1470350at2759"/>
<evidence type="ECO:0000256" key="6">
    <source>
        <dbReference type="PIRSR" id="PIRSR602401-1"/>
    </source>
</evidence>
<keyword evidence="7" id="KW-0560">Oxidoreductase</keyword>
<dbReference type="RefSeq" id="XP_007827328.1">
    <property type="nucleotide sequence ID" value="XM_007829137.1"/>
</dbReference>
<dbReference type="SUPFAM" id="SSF48264">
    <property type="entry name" value="Cytochrome P450"/>
    <property type="match status" value="1"/>
</dbReference>
<protein>
    <recommendedName>
        <fullName evidence="10">Cytochrome P450</fullName>
    </recommendedName>
</protein>
<comment type="cofactor">
    <cofactor evidence="1 6">
        <name>heme</name>
        <dbReference type="ChEBI" id="CHEBI:30413"/>
    </cofactor>
</comment>
<reference evidence="9" key="1">
    <citation type="journal article" date="2015" name="BMC Genomics">
        <title>Genomic and transcriptomic analysis of the endophytic fungus Pestalotiopsis fici reveals its lifestyle and high potential for synthesis of natural products.</title>
        <authorList>
            <person name="Wang X."/>
            <person name="Zhang X."/>
            <person name="Liu L."/>
            <person name="Xiang M."/>
            <person name="Wang W."/>
            <person name="Sun X."/>
            <person name="Che Y."/>
            <person name="Guo L."/>
            <person name="Liu G."/>
            <person name="Guo L."/>
            <person name="Wang C."/>
            <person name="Yin W.B."/>
            <person name="Stadler M."/>
            <person name="Zhang X."/>
            <person name="Liu X."/>
        </authorList>
    </citation>
    <scope>NUCLEOTIDE SEQUENCE [LARGE SCALE GENOMIC DNA]</scope>
    <source>
        <strain evidence="9">W106-1 / CGMCC3.15140</strain>
    </source>
</reference>
<dbReference type="PRINTS" id="PR00463">
    <property type="entry name" value="EP450I"/>
</dbReference>
<name>W3XL16_PESFW</name>
<dbReference type="Proteomes" id="UP000030651">
    <property type="component" value="Unassembled WGS sequence"/>
</dbReference>
<evidence type="ECO:0000256" key="1">
    <source>
        <dbReference type="ARBA" id="ARBA00001971"/>
    </source>
</evidence>
<gene>
    <name evidence="8" type="ORF">PFICI_00556</name>
</gene>
<keyword evidence="4 6" id="KW-0479">Metal-binding</keyword>
<dbReference type="AlphaFoldDB" id="W3XL16"/>
<dbReference type="PROSITE" id="PS00086">
    <property type="entry name" value="CYTOCHROME_P450"/>
    <property type="match status" value="1"/>
</dbReference>
<dbReference type="Gene3D" id="1.10.630.10">
    <property type="entry name" value="Cytochrome P450"/>
    <property type="match status" value="1"/>
</dbReference>
<evidence type="ECO:0000256" key="4">
    <source>
        <dbReference type="ARBA" id="ARBA00022723"/>
    </source>
</evidence>
<dbReference type="eggNOG" id="KOG0158">
    <property type="taxonomic scope" value="Eukaryota"/>
</dbReference>
<accession>W3XL16</accession>
<dbReference type="GO" id="GO:0005506">
    <property type="term" value="F:iron ion binding"/>
    <property type="evidence" value="ECO:0007669"/>
    <property type="project" value="InterPro"/>
</dbReference>
<sequence>MAPQMMESMLEGAASHKAVLAVVTILTYATIRCIYHLYFHPAARYPGPKLAAISNVWYAYQWITGKYPFAIAEAHRKYGDVVRIAPNELVFITPQAGTDMFGSQQKGFEHFTKSDFISLGRADQGITWETDPVKHRQKVKWLLPAFSAKSLKTKEPIIHKYIDIFVEKMKKTVQSDRGIELRQWADWLAMDIAADLGYSREMDQLKEERSSPYLESIWAANFFVTMHTNAKKFPLLGWLQYFSVPPAAIGNYVRAISANNKAFMKRIDDRGMTQHPDHFDQLLAPGAPIPPKNDLESLETICLHLLLAGYEPISSSFHGIIALILQDPPSYQRLVKEIRGTFISYDDITADSLVPLKFLYATVMEQLRIIVVGATGQPRVSPGATVDGHYIPKGVEVQYGNYAFTRDSRWFYDPYNFRPQRWLPRDHADWDAAFENDARDDFHPWSVGIRACPGMTLSWHEIRLIIAKVLWTFDVELLPGQDINYERDFKLWGMLEKPDLWVRFKPVDR</sequence>
<dbReference type="InterPro" id="IPR050121">
    <property type="entry name" value="Cytochrome_P450_monoxygenase"/>
</dbReference>